<dbReference type="RefSeq" id="WP_210971790.1">
    <property type="nucleotide sequence ID" value="NZ_JAGPXE010000010.1"/>
</dbReference>
<dbReference type="Proteomes" id="UP000674084">
    <property type="component" value="Unassembled WGS sequence"/>
</dbReference>
<protein>
    <recommendedName>
        <fullName evidence="3">Transcriptional regulator</fullName>
    </recommendedName>
</protein>
<evidence type="ECO:0000313" key="2">
    <source>
        <dbReference type="Proteomes" id="UP000674084"/>
    </source>
</evidence>
<sequence length="375" mass="41228">MTTVAPAVNPALAEQIPLVRRPKPLGLPLEKRIAELTALTDWPAGADHHQQVARASGVINVAALIASDIGLAHLAEDLCWRLHTIFAEPRDVTPDVAVMALMPLTNIARLLIREGKPTEAYELLQQLYHAARHREVATIRGQDIDLSAWTHTREHHRRICTELWSTVLIDGARALARAGCWTHAAETIAAHRGIGNRLLDGRQIKIMALLEQDHRSQATALIDSTIPSETWETAVGQLLRLSCRQGSSTDRRDQVDSAVDTTLALMNDTEPSTTAFRVRLGVTTLDLAGDLSTKTITQLRQTVVSAALSDAYAAREAMRNQTLCAQLTTEQKHQLTAVLAVSGLDQRTMSAGQDQDITTAVHHAEEHLRTLIRHR</sequence>
<keyword evidence="2" id="KW-1185">Reference proteome</keyword>
<accession>A0ABS5DK22</accession>
<organism evidence="1 2">
    <name type="scientific">Saccharopolyspora endophytica</name>
    <dbReference type="NCBI Taxonomy" id="543886"/>
    <lineage>
        <taxon>Bacteria</taxon>
        <taxon>Bacillati</taxon>
        <taxon>Actinomycetota</taxon>
        <taxon>Actinomycetes</taxon>
        <taxon>Pseudonocardiales</taxon>
        <taxon>Pseudonocardiaceae</taxon>
        <taxon>Saccharopolyspora</taxon>
    </lineage>
</organism>
<gene>
    <name evidence="1" type="ORF">KBO27_22035</name>
</gene>
<reference evidence="1 2" key="1">
    <citation type="submission" date="2021-04" db="EMBL/GenBank/DDBJ databases">
        <title>Whole-genome sequencing of Saccharopolyspora endophytica KCTC 19397.</title>
        <authorList>
            <person name="Ay H."/>
            <person name="Saygin H."/>
            <person name="Sahin N."/>
        </authorList>
    </citation>
    <scope>NUCLEOTIDE SEQUENCE [LARGE SCALE GENOMIC DNA]</scope>
    <source>
        <strain evidence="1 2">KCTC 19397</strain>
    </source>
</reference>
<name>A0ABS5DK22_9PSEU</name>
<proteinExistence type="predicted"/>
<evidence type="ECO:0008006" key="3">
    <source>
        <dbReference type="Google" id="ProtNLM"/>
    </source>
</evidence>
<comment type="caution">
    <text evidence="1">The sequence shown here is derived from an EMBL/GenBank/DDBJ whole genome shotgun (WGS) entry which is preliminary data.</text>
</comment>
<dbReference type="EMBL" id="JAGPXE010000010">
    <property type="protein sequence ID" value="MBQ0926637.1"/>
    <property type="molecule type" value="Genomic_DNA"/>
</dbReference>
<evidence type="ECO:0000313" key="1">
    <source>
        <dbReference type="EMBL" id="MBQ0926637.1"/>
    </source>
</evidence>